<dbReference type="AlphaFoldDB" id="A0A423W2X1"/>
<feature type="compositionally biased region" description="Pro residues" evidence="1">
    <location>
        <begin position="327"/>
        <end position="338"/>
    </location>
</feature>
<feature type="region of interest" description="Disordered" evidence="1">
    <location>
        <begin position="256"/>
        <end position="275"/>
    </location>
</feature>
<name>A0A423W2X1_9PEZI</name>
<feature type="compositionally biased region" description="Low complexity" evidence="1">
    <location>
        <begin position="341"/>
        <end position="355"/>
    </location>
</feature>
<dbReference type="Proteomes" id="UP000283895">
    <property type="component" value="Unassembled WGS sequence"/>
</dbReference>
<feature type="compositionally biased region" description="Acidic residues" evidence="1">
    <location>
        <begin position="1"/>
        <end position="12"/>
    </location>
</feature>
<gene>
    <name evidence="2" type="ORF">VMCG_07357</name>
</gene>
<evidence type="ECO:0000313" key="2">
    <source>
        <dbReference type="EMBL" id="ROV97672.1"/>
    </source>
</evidence>
<evidence type="ECO:0000313" key="3">
    <source>
        <dbReference type="Proteomes" id="UP000283895"/>
    </source>
</evidence>
<proteinExistence type="predicted"/>
<feature type="compositionally biased region" description="Polar residues" evidence="1">
    <location>
        <begin position="38"/>
        <end position="48"/>
    </location>
</feature>
<feature type="region of interest" description="Disordered" evidence="1">
    <location>
        <begin position="178"/>
        <end position="243"/>
    </location>
</feature>
<accession>A0A423W2X1</accession>
<feature type="compositionally biased region" description="Acidic residues" evidence="1">
    <location>
        <begin position="419"/>
        <end position="434"/>
    </location>
</feature>
<feature type="region of interest" description="Disordered" evidence="1">
    <location>
        <begin position="1"/>
        <end position="138"/>
    </location>
</feature>
<dbReference type="STRING" id="356882.A0A423W2X1"/>
<protein>
    <submittedName>
        <fullName evidence="2">Uncharacterized protein</fullName>
    </submittedName>
</protein>
<evidence type="ECO:0000256" key="1">
    <source>
        <dbReference type="SAM" id="MobiDB-lite"/>
    </source>
</evidence>
<feature type="compositionally biased region" description="Basic and acidic residues" evidence="1">
    <location>
        <begin position="377"/>
        <end position="389"/>
    </location>
</feature>
<comment type="caution">
    <text evidence="2">The sequence shown here is derived from an EMBL/GenBank/DDBJ whole genome shotgun (WGS) entry which is preliminary data.</text>
</comment>
<feature type="region of interest" description="Disordered" evidence="1">
    <location>
        <begin position="314"/>
        <end position="455"/>
    </location>
</feature>
<feature type="compositionally biased region" description="Acidic residues" evidence="1">
    <location>
        <begin position="397"/>
        <end position="407"/>
    </location>
</feature>
<sequence>MPPAIEEEEELLYESSSENAASPQQLVGEDVLIDISDGSKQPSQQLQREPSPLPVVSDIPLVVSDIPQAVDDIPNGVTAPPPQTQTQPSKLIEKGAPKPTKRKASPKGVWIHQGRSEKDMCQSSHGQPGLVMKQPVPPHGIEPVTNLMKAAQEVTQSIALLAAYEAAIGPALRSIAGVTLPPSEKGRRGPRKKKVDKKPAQGTGSTKPTIGTNNGSRPWQDEKRSTTQQHRGHPQQQHTAGSEPASLLALPQANLHHHHTTAPPPPPPHQSAHDPETFERMERQALRRRKVEALESLAHTAALFLAEFMDFRKGQAAPSSTSNGTGGPPPQPQLPPRVDPGAGSAYAAAAAGMAASLFQPPAGEEEEEGENGWQHDGAGKERSGWRSESEGSASGSDGDDDDNDDGDIPAKVALSNGNADEEEYDSEETGSEDVGDYKMGSETDQEESNVKVEEE</sequence>
<organism evidence="2 3">
    <name type="scientific">Cytospora schulzeri</name>
    <dbReference type="NCBI Taxonomy" id="448051"/>
    <lineage>
        <taxon>Eukaryota</taxon>
        <taxon>Fungi</taxon>
        <taxon>Dikarya</taxon>
        <taxon>Ascomycota</taxon>
        <taxon>Pezizomycotina</taxon>
        <taxon>Sordariomycetes</taxon>
        <taxon>Sordariomycetidae</taxon>
        <taxon>Diaporthales</taxon>
        <taxon>Cytosporaceae</taxon>
        <taxon>Cytospora</taxon>
    </lineage>
</organism>
<reference evidence="2 3" key="1">
    <citation type="submission" date="2015-09" db="EMBL/GenBank/DDBJ databases">
        <title>Host preference determinants of Valsa canker pathogens revealed by comparative genomics.</title>
        <authorList>
            <person name="Yin Z."/>
            <person name="Huang L."/>
        </authorList>
    </citation>
    <scope>NUCLEOTIDE SEQUENCE [LARGE SCALE GENOMIC DNA]</scope>
    <source>
        <strain evidence="2 3">03-1</strain>
    </source>
</reference>
<dbReference type="OrthoDB" id="5241306at2759"/>
<feature type="compositionally biased region" description="Polar residues" evidence="1">
    <location>
        <begin position="226"/>
        <end position="240"/>
    </location>
</feature>
<keyword evidence="3" id="KW-1185">Reference proteome</keyword>
<dbReference type="EMBL" id="LKEA01000028">
    <property type="protein sequence ID" value="ROV97672.1"/>
    <property type="molecule type" value="Genomic_DNA"/>
</dbReference>
<feature type="compositionally biased region" description="Polar residues" evidence="1">
    <location>
        <begin position="202"/>
        <end position="217"/>
    </location>
</feature>